<dbReference type="EMBL" id="QWGB01000005">
    <property type="protein sequence ID" value="RIJ24210.1"/>
    <property type="molecule type" value="Genomic_DNA"/>
</dbReference>
<keyword evidence="2" id="KW-1185">Reference proteome</keyword>
<comment type="caution">
    <text evidence="1">The sequence shown here is derived from an EMBL/GenBank/DDBJ whole genome shotgun (WGS) entry which is preliminary data.</text>
</comment>
<name>A0A399QZ96_9PROT</name>
<evidence type="ECO:0000313" key="2">
    <source>
        <dbReference type="Proteomes" id="UP000265431"/>
    </source>
</evidence>
<dbReference type="AlphaFoldDB" id="A0A399QZ96"/>
<dbReference type="InterPro" id="IPR038301">
    <property type="entry name" value="AraC-like_sf"/>
</dbReference>
<dbReference type="Proteomes" id="UP000265431">
    <property type="component" value="Unassembled WGS sequence"/>
</dbReference>
<reference evidence="1 2" key="1">
    <citation type="submission" date="2018-08" db="EMBL/GenBank/DDBJ databases">
        <title>Henriciella mobilis sp. nov., isolated from seawater.</title>
        <authorList>
            <person name="Cheng H."/>
            <person name="Wu Y.-H."/>
            <person name="Xu X.-W."/>
            <person name="Guo L.-L."/>
        </authorList>
    </citation>
    <scope>NUCLEOTIDE SEQUENCE [LARGE SCALE GENOMIC DNA]</scope>
    <source>
        <strain evidence="1 2">CCUG66934</strain>
    </source>
</reference>
<dbReference type="OrthoDB" id="9799531at2"/>
<dbReference type="Pfam" id="PF07323">
    <property type="entry name" value="DUF1465"/>
    <property type="match status" value="1"/>
</dbReference>
<gene>
    <name evidence="1" type="ORF">D1224_08195</name>
</gene>
<accession>A0A399QZ96</accession>
<proteinExistence type="predicted"/>
<protein>
    <submittedName>
        <fullName evidence="1">DUF1465 family protein</fullName>
    </submittedName>
</protein>
<evidence type="ECO:0000313" key="1">
    <source>
        <dbReference type="EMBL" id="RIJ24210.1"/>
    </source>
</evidence>
<dbReference type="InterPro" id="IPR010848">
    <property type="entry name" value="DUF1465"/>
</dbReference>
<sequence length="181" mass="20192">MAAVSSQKMLDEMQPDFTSGRVFDKVFAEGMALVERTASYLDGPGREMSRKLPREAGLTYAAWSMELTARLMQAASWLVMQRAVRDGDMSREDALSPKYRLRREAPALEASEQRGLGLPDAFLDLVENSEALYNRICRLDEAIYQSGTEAHEGPVNRQIEALKAAAQQGAFDPMKIWSGTR</sequence>
<organism evidence="1 2">
    <name type="scientific">Henriciella barbarensis</name>
    <dbReference type="NCBI Taxonomy" id="86342"/>
    <lineage>
        <taxon>Bacteria</taxon>
        <taxon>Pseudomonadati</taxon>
        <taxon>Pseudomonadota</taxon>
        <taxon>Alphaproteobacteria</taxon>
        <taxon>Hyphomonadales</taxon>
        <taxon>Hyphomonadaceae</taxon>
        <taxon>Henriciella</taxon>
    </lineage>
</organism>
<dbReference type="Gene3D" id="1.10.8.930">
    <property type="entry name" value="Protein of unknown function DUF1465"/>
    <property type="match status" value="1"/>
</dbReference>